<evidence type="ECO:0000313" key="2">
    <source>
        <dbReference type="EMBL" id="GAT47594.1"/>
    </source>
</evidence>
<gene>
    <name evidence="2" type="ORF">MCHLO_05051</name>
</gene>
<feature type="transmembrane region" description="Helical" evidence="1">
    <location>
        <begin position="313"/>
        <end position="336"/>
    </location>
</feature>
<evidence type="ECO:0000313" key="3">
    <source>
        <dbReference type="Proteomes" id="UP000815677"/>
    </source>
</evidence>
<dbReference type="Proteomes" id="UP000815677">
    <property type="component" value="Unassembled WGS sequence"/>
</dbReference>
<feature type="transmembrane region" description="Helical" evidence="1">
    <location>
        <begin position="240"/>
        <end position="263"/>
    </location>
</feature>
<protein>
    <recommendedName>
        <fullName evidence="4">Integral membrane protein</fullName>
    </recommendedName>
</protein>
<keyword evidence="3" id="KW-1185">Reference proteome</keyword>
<proteinExistence type="predicted"/>
<evidence type="ECO:0000256" key="1">
    <source>
        <dbReference type="SAM" id="Phobius"/>
    </source>
</evidence>
<name>A0ABQ0L8V0_MYCCL</name>
<feature type="transmembrane region" description="Helical" evidence="1">
    <location>
        <begin position="183"/>
        <end position="202"/>
    </location>
</feature>
<reference evidence="2" key="1">
    <citation type="submission" date="2014-09" db="EMBL/GenBank/DDBJ databases">
        <title>Genome sequence of the luminous mushroom Mycena chlorophos for searching fungal bioluminescence genes.</title>
        <authorList>
            <person name="Tanaka Y."/>
            <person name="Kasuga D."/>
            <person name="Oba Y."/>
            <person name="Hase S."/>
            <person name="Sato K."/>
            <person name="Oba Y."/>
            <person name="Sakakibara Y."/>
        </authorList>
    </citation>
    <scope>NUCLEOTIDE SEQUENCE</scope>
</reference>
<keyword evidence="1" id="KW-1133">Transmembrane helix</keyword>
<feature type="transmembrane region" description="Helical" evidence="1">
    <location>
        <begin position="284"/>
        <end position="307"/>
    </location>
</feature>
<dbReference type="EMBL" id="DF843759">
    <property type="protein sequence ID" value="GAT47594.1"/>
    <property type="molecule type" value="Genomic_DNA"/>
</dbReference>
<keyword evidence="1" id="KW-0812">Transmembrane</keyword>
<feature type="transmembrane region" description="Helical" evidence="1">
    <location>
        <begin position="214"/>
        <end position="234"/>
    </location>
</feature>
<evidence type="ECO:0008006" key="4">
    <source>
        <dbReference type="Google" id="ProtNLM"/>
    </source>
</evidence>
<accession>A0ABQ0L8V0</accession>
<feature type="transmembrane region" description="Helical" evidence="1">
    <location>
        <begin position="45"/>
        <end position="68"/>
    </location>
</feature>
<organism evidence="2 3">
    <name type="scientific">Mycena chlorophos</name>
    <name type="common">Agaric fungus</name>
    <name type="synonym">Agaricus chlorophos</name>
    <dbReference type="NCBI Taxonomy" id="658473"/>
    <lineage>
        <taxon>Eukaryota</taxon>
        <taxon>Fungi</taxon>
        <taxon>Dikarya</taxon>
        <taxon>Basidiomycota</taxon>
        <taxon>Agaricomycotina</taxon>
        <taxon>Agaricomycetes</taxon>
        <taxon>Agaricomycetidae</taxon>
        <taxon>Agaricales</taxon>
        <taxon>Marasmiineae</taxon>
        <taxon>Mycenaceae</taxon>
        <taxon>Mycena</taxon>
    </lineage>
</organism>
<keyword evidence="1" id="KW-0472">Membrane</keyword>
<feature type="transmembrane region" description="Helical" evidence="1">
    <location>
        <begin position="120"/>
        <end position="138"/>
    </location>
</feature>
<sequence>MKQRPLIHIFSYKPRPAWLLHFPSFIPSPSRLSFTSSSLRAGRNIMASSSFFSSAFNTCWKWVAFLMAEKIGNSLVYCPQHSPPSPPALIISPALSMALLFFSLWTLHHRPQSTTINRRLWLICSYIMVLMATTQFALNLVDAVLKLAILERTLGDGPSAAGREANCAVDPYAPDGGAQAVEIAQHFLFAVNVTFTDGIFIFRCWLLWNKRWSIIALPALLLIATTVTGIIEALEIPINGSLPFIFGAATNIILIALSAWRIVIVRRRARVLETTGLQTRYSTVLAVIGESGALYCIVALLLVITQSFDQGRNLAFCFVLGTASHTVNIIPTIAIVRSGLGYSSENIATQTDSEKLVSSSSV</sequence>
<feature type="transmembrane region" description="Helical" evidence="1">
    <location>
        <begin position="88"/>
        <end position="108"/>
    </location>
</feature>